<comment type="caution">
    <text evidence="1">The sequence shown here is derived from an EMBL/GenBank/DDBJ whole genome shotgun (WGS) entry which is preliminary data.</text>
</comment>
<proteinExistence type="predicted"/>
<protein>
    <submittedName>
        <fullName evidence="1">Amidase enhancer</fullName>
    </submittedName>
</protein>
<reference evidence="1 2" key="1">
    <citation type="submission" date="2018-03" db="EMBL/GenBank/DDBJ databases">
        <title>Genome sequence of Clostridium thermopalmarium DSM 5974.</title>
        <authorList>
            <person name="Poehlein A."/>
            <person name="Daniel R."/>
        </authorList>
    </citation>
    <scope>NUCLEOTIDE SEQUENCE [LARGE SCALE GENOMIC DNA]</scope>
    <source>
        <strain evidence="1 2">DSM 5974</strain>
    </source>
</reference>
<keyword evidence="2" id="KW-1185">Reference proteome</keyword>
<name>A0A2T0ALX9_9CLOT</name>
<dbReference type="Pfam" id="PF04122">
    <property type="entry name" value="CW_binding_2"/>
    <property type="match status" value="1"/>
</dbReference>
<dbReference type="InterPro" id="IPR007253">
    <property type="entry name" value="Cell_wall-bd_2"/>
</dbReference>
<evidence type="ECO:0000313" key="2">
    <source>
        <dbReference type="Proteomes" id="UP000239614"/>
    </source>
</evidence>
<dbReference type="PANTHER" id="PTHR30032:SF4">
    <property type="entry name" value="AMIDASE ENHANCER"/>
    <property type="match status" value="1"/>
</dbReference>
<gene>
    <name evidence="1" type="primary">lytB_2</name>
    <name evidence="1" type="ORF">CPAL_24000</name>
</gene>
<dbReference type="OrthoDB" id="1399160at2"/>
<dbReference type="PANTHER" id="PTHR30032">
    <property type="entry name" value="N-ACETYLMURAMOYL-L-ALANINE AMIDASE-RELATED"/>
    <property type="match status" value="1"/>
</dbReference>
<dbReference type="EMBL" id="PVXN01000061">
    <property type="protein sequence ID" value="PRR69756.1"/>
    <property type="molecule type" value="Genomic_DNA"/>
</dbReference>
<sequence>MYYNINPYARCASTLNTTRVCANNIIYLAIEASRMTFTHMKPNAIILVNRQEVFDGIAATSLVHFPIDAAILFTDRSMLSRETLAEILRLSPKGYRGVQVFLVGNISDNVASELNYVGLKTEQIRGKNHYDTACIIPRIRKEFKNILIVSGENFSEGIPAAYWSAHHGDPILYVKKDQIPNYTLETIRGMNDINIYILGSINTISKAVEQSLSKLPNVKHIDRINGATPYEIAVNFSKYKSPDGEFGWGRNYRDGHAFTFGALYNPMDIIGGATFAHMGKHTPLLLIKPNSVPSVVVDYLQAIKPKPPKDMPRPPFMHGFILGCLNQISYNTQIDIESLISIEH</sequence>
<organism evidence="1 2">
    <name type="scientific">Clostridium thermopalmarium DSM 5974</name>
    <dbReference type="NCBI Taxonomy" id="1121340"/>
    <lineage>
        <taxon>Bacteria</taxon>
        <taxon>Bacillati</taxon>
        <taxon>Bacillota</taxon>
        <taxon>Clostridia</taxon>
        <taxon>Eubacteriales</taxon>
        <taxon>Clostridiaceae</taxon>
        <taxon>Clostridium</taxon>
    </lineage>
</organism>
<accession>A0A2T0ALX9</accession>
<dbReference type="Proteomes" id="UP000239614">
    <property type="component" value="Unassembled WGS sequence"/>
</dbReference>
<dbReference type="RefSeq" id="WP_106024705.1">
    <property type="nucleotide sequence ID" value="NZ_PVXN01000061.1"/>
</dbReference>
<evidence type="ECO:0000313" key="1">
    <source>
        <dbReference type="EMBL" id="PRR69756.1"/>
    </source>
</evidence>
<dbReference type="InterPro" id="IPR051922">
    <property type="entry name" value="Bact_Sporulation_Assoc"/>
</dbReference>
<dbReference type="AlphaFoldDB" id="A0A2T0ALX9"/>
<dbReference type="GO" id="GO:0030288">
    <property type="term" value="C:outer membrane-bounded periplasmic space"/>
    <property type="evidence" value="ECO:0007669"/>
    <property type="project" value="TreeGrafter"/>
</dbReference>